<gene>
    <name evidence="2" type="ORF">GCM10011588_19520</name>
</gene>
<evidence type="ECO:0000259" key="1">
    <source>
        <dbReference type="Pfam" id="PF00188"/>
    </source>
</evidence>
<feature type="domain" description="SCP" evidence="1">
    <location>
        <begin position="4"/>
        <end position="41"/>
    </location>
</feature>
<reference evidence="2" key="1">
    <citation type="journal article" date="2014" name="Int. J. Syst. Evol. Microbiol.">
        <title>Complete genome sequence of Corynebacterium casei LMG S-19264T (=DSM 44701T), isolated from a smear-ripened cheese.</title>
        <authorList>
            <consortium name="US DOE Joint Genome Institute (JGI-PGF)"/>
            <person name="Walter F."/>
            <person name="Albersmeier A."/>
            <person name="Kalinowski J."/>
            <person name="Ruckert C."/>
        </authorList>
    </citation>
    <scope>NUCLEOTIDE SEQUENCE</scope>
    <source>
        <strain evidence="2">CGMCC 4.3508</strain>
    </source>
</reference>
<protein>
    <recommendedName>
        <fullName evidence="1">SCP domain-containing protein</fullName>
    </recommendedName>
</protein>
<dbReference type="Pfam" id="PF00188">
    <property type="entry name" value="CAP"/>
    <property type="match status" value="1"/>
</dbReference>
<dbReference type="InterPro" id="IPR014044">
    <property type="entry name" value="CAP_dom"/>
</dbReference>
<accession>A0A917RG97</accession>
<evidence type="ECO:0000313" key="3">
    <source>
        <dbReference type="Proteomes" id="UP000638263"/>
    </source>
</evidence>
<name>A0A917RG97_9NOCA</name>
<reference evidence="2" key="2">
    <citation type="submission" date="2020-09" db="EMBL/GenBank/DDBJ databases">
        <authorList>
            <person name="Sun Q."/>
            <person name="Zhou Y."/>
        </authorList>
    </citation>
    <scope>NUCLEOTIDE SEQUENCE</scope>
    <source>
        <strain evidence="2">CGMCC 4.3508</strain>
    </source>
</reference>
<keyword evidence="3" id="KW-1185">Reference proteome</keyword>
<comment type="caution">
    <text evidence="2">The sequence shown here is derived from an EMBL/GenBank/DDBJ whole genome shotgun (WGS) entry which is preliminary data.</text>
</comment>
<dbReference type="SUPFAM" id="SSF55797">
    <property type="entry name" value="PR-1-like"/>
    <property type="match status" value="1"/>
</dbReference>
<evidence type="ECO:0000313" key="2">
    <source>
        <dbReference type="EMBL" id="GGL05107.1"/>
    </source>
</evidence>
<dbReference type="AlphaFoldDB" id="A0A917RG97"/>
<dbReference type="Gene3D" id="3.40.33.10">
    <property type="entry name" value="CAP"/>
    <property type="match status" value="1"/>
</dbReference>
<sequence length="62" mass="6883">MRNQYDYADPVFSTTTGHITQVVWKATTKVGVAMADCPARRPVRSSNAAGQNGRWVRMISAR</sequence>
<dbReference type="RefSeq" id="WP_062998485.1">
    <property type="nucleotide sequence ID" value="NZ_BMMH01000003.1"/>
</dbReference>
<dbReference type="EMBL" id="BMMH01000003">
    <property type="protein sequence ID" value="GGL05107.1"/>
    <property type="molecule type" value="Genomic_DNA"/>
</dbReference>
<organism evidence="2 3">
    <name type="scientific">Nocardia jinanensis</name>
    <dbReference type="NCBI Taxonomy" id="382504"/>
    <lineage>
        <taxon>Bacteria</taxon>
        <taxon>Bacillati</taxon>
        <taxon>Actinomycetota</taxon>
        <taxon>Actinomycetes</taxon>
        <taxon>Mycobacteriales</taxon>
        <taxon>Nocardiaceae</taxon>
        <taxon>Nocardia</taxon>
    </lineage>
</organism>
<dbReference type="InterPro" id="IPR035940">
    <property type="entry name" value="CAP_sf"/>
</dbReference>
<dbReference type="Proteomes" id="UP000638263">
    <property type="component" value="Unassembled WGS sequence"/>
</dbReference>
<proteinExistence type="predicted"/>